<reference evidence="1 2" key="1">
    <citation type="journal article" date="2012" name="J. Bacteriol.">
        <title>Draft Genome Sequence of Cecembia lonarensis Strain LW9T, Isolated from Lonar Lake, a Haloalkaline Lake in India.</title>
        <authorList>
            <person name="Shivaji S."/>
            <person name="Ara S."/>
            <person name="Singh A."/>
            <person name="Pinnaka A.K."/>
        </authorList>
    </citation>
    <scope>NUCLEOTIDE SEQUENCE [LARGE SCALE GENOMIC DNA]</scope>
    <source>
        <strain evidence="1 2">LW9</strain>
    </source>
</reference>
<dbReference type="Proteomes" id="UP000004478">
    <property type="component" value="Unassembled WGS sequence"/>
</dbReference>
<dbReference type="Gene3D" id="3.40.50.2000">
    <property type="entry name" value="Glycogen Phosphorylase B"/>
    <property type="match status" value="2"/>
</dbReference>
<protein>
    <submittedName>
        <fullName evidence="1">Putative glycosyl transferase</fullName>
    </submittedName>
</protein>
<keyword evidence="2" id="KW-1185">Reference proteome</keyword>
<accession>K1LA51</accession>
<dbReference type="PANTHER" id="PTHR12526">
    <property type="entry name" value="GLYCOSYLTRANSFERASE"/>
    <property type="match status" value="1"/>
</dbReference>
<dbReference type="GO" id="GO:0016740">
    <property type="term" value="F:transferase activity"/>
    <property type="evidence" value="ECO:0007669"/>
    <property type="project" value="UniProtKB-KW"/>
</dbReference>
<dbReference type="Pfam" id="PF13692">
    <property type="entry name" value="Glyco_trans_1_4"/>
    <property type="match status" value="1"/>
</dbReference>
<evidence type="ECO:0000313" key="1">
    <source>
        <dbReference type="EMBL" id="EKB49137.1"/>
    </source>
</evidence>
<comment type="caution">
    <text evidence="1">The sequence shown here is derived from an EMBL/GenBank/DDBJ whole genome shotgun (WGS) entry which is preliminary data.</text>
</comment>
<dbReference type="PATRIC" id="fig|1225176.3.peg.2386"/>
<proteinExistence type="predicted"/>
<name>K1LA51_CECL9</name>
<sequence length="406" mass="46119">MKILQINAVANSGSTGRIAEEIGNVLLAHGHESYIAYGRGNATSASKLIKIGSQMDVYLHGAYTLLTDKHGFASKKATENFIKEVEKIKPDLIALHNLHGYYIHLPTLFAYINMHKIPVVWTLFDCWAFTGHCTYFDDINCKKWESHCEKCPKHKRYPSSWVDNSFDNFEAKQDLFTSVKKMELITHSQWLGDLVKKSFLKNYTVHVTPSAINLDLFKPLQSKLRDCYELGDKKVVLGCASTWSNRKGYMDFVELSKKLSNDYQIVMIGLNTKELNALPDNIIGLERTESVQELAQWYSLAHIFVNPTSQDNFPTTNLEALACGTPVITYNTGGSPEAIDKETGLVVEKGSISGILKAIEELEKRDYEQLSEACRARAELLFDKKIRYLDYLNIFQEMLNKKHVKN</sequence>
<dbReference type="AlphaFoldDB" id="K1LA51"/>
<gene>
    <name evidence="1" type="ORF">B879_02235</name>
</gene>
<dbReference type="OrthoDB" id="9768685at2"/>
<keyword evidence="1" id="KW-0808">Transferase</keyword>
<evidence type="ECO:0000313" key="2">
    <source>
        <dbReference type="Proteomes" id="UP000004478"/>
    </source>
</evidence>
<dbReference type="EMBL" id="AMGM01000032">
    <property type="protein sequence ID" value="EKB49137.1"/>
    <property type="molecule type" value="Genomic_DNA"/>
</dbReference>
<dbReference type="SUPFAM" id="SSF53756">
    <property type="entry name" value="UDP-Glycosyltransferase/glycogen phosphorylase"/>
    <property type="match status" value="1"/>
</dbReference>
<dbReference type="PANTHER" id="PTHR12526:SF637">
    <property type="entry name" value="GLYCOSYLTRANSFERASE EPSF-RELATED"/>
    <property type="match status" value="1"/>
</dbReference>
<dbReference type="RefSeq" id="WP_009185265.1">
    <property type="nucleotide sequence ID" value="NZ_AMGM01000032.1"/>
</dbReference>
<organism evidence="1 2">
    <name type="scientific">Cecembia lonarensis (strain CCUG 58316 / KCTC 22772 / LW9)</name>
    <dbReference type="NCBI Taxonomy" id="1225176"/>
    <lineage>
        <taxon>Bacteria</taxon>
        <taxon>Pseudomonadati</taxon>
        <taxon>Bacteroidota</taxon>
        <taxon>Cytophagia</taxon>
        <taxon>Cytophagales</taxon>
        <taxon>Cyclobacteriaceae</taxon>
        <taxon>Cecembia</taxon>
    </lineage>
</organism>